<dbReference type="GO" id="GO:0005886">
    <property type="term" value="C:plasma membrane"/>
    <property type="evidence" value="ECO:0007669"/>
    <property type="project" value="UniProtKB-SubCell"/>
</dbReference>
<protein>
    <submittedName>
        <fullName evidence="7">Uncharacterized membrane protein YckC, RDD family</fullName>
    </submittedName>
</protein>
<keyword evidence="8" id="KW-1185">Reference proteome</keyword>
<evidence type="ECO:0000256" key="5">
    <source>
        <dbReference type="ARBA" id="ARBA00023136"/>
    </source>
</evidence>
<evidence type="ECO:0000313" key="7">
    <source>
        <dbReference type="EMBL" id="SEG44148.1"/>
    </source>
</evidence>
<keyword evidence="3" id="KW-0812">Transmembrane</keyword>
<accession>A0A1H6A5Y3</accession>
<evidence type="ECO:0000256" key="2">
    <source>
        <dbReference type="ARBA" id="ARBA00022475"/>
    </source>
</evidence>
<evidence type="ECO:0000313" key="8">
    <source>
        <dbReference type="Proteomes" id="UP000236728"/>
    </source>
</evidence>
<evidence type="ECO:0000256" key="3">
    <source>
        <dbReference type="ARBA" id="ARBA00022692"/>
    </source>
</evidence>
<proteinExistence type="predicted"/>
<gene>
    <name evidence="7" type="ORF">SAMN05421819_2950</name>
</gene>
<dbReference type="AlphaFoldDB" id="A0A1H6A5Y3"/>
<organism evidence="7 8">
    <name type="scientific">Bryocella elongata</name>
    <dbReference type="NCBI Taxonomy" id="863522"/>
    <lineage>
        <taxon>Bacteria</taxon>
        <taxon>Pseudomonadati</taxon>
        <taxon>Acidobacteriota</taxon>
        <taxon>Terriglobia</taxon>
        <taxon>Terriglobales</taxon>
        <taxon>Acidobacteriaceae</taxon>
        <taxon>Bryocella</taxon>
    </lineage>
</organism>
<sequence length="184" mass="21059">MPEWTKQLRETRHFHAHETARFDALSGLQLASFKQRFWAIAIDFAVIYVAKRFLGIHGKHHGAEGPINFWSLCVEFVHEIEELIEATLYFAIALKVGNGQTIGKKFMKIRVLSLTHHEVGWWQSTERALGYGASFLEGGFGFVQYFINRNRQTVHDRIAETIVVDESVAAKRLVNEDCEVVPES</sequence>
<dbReference type="Proteomes" id="UP000236728">
    <property type="component" value="Unassembled WGS sequence"/>
</dbReference>
<dbReference type="InterPro" id="IPR010432">
    <property type="entry name" value="RDD"/>
</dbReference>
<evidence type="ECO:0000259" key="6">
    <source>
        <dbReference type="Pfam" id="PF06271"/>
    </source>
</evidence>
<reference evidence="7 8" key="1">
    <citation type="submission" date="2016-10" db="EMBL/GenBank/DDBJ databases">
        <authorList>
            <person name="de Groot N.N."/>
        </authorList>
    </citation>
    <scope>NUCLEOTIDE SEQUENCE [LARGE SCALE GENOMIC DNA]</scope>
    <source>
        <strain evidence="7 8">DSM 22489</strain>
    </source>
</reference>
<feature type="domain" description="RDD" evidence="6">
    <location>
        <begin position="31"/>
        <end position="160"/>
    </location>
</feature>
<dbReference type="InterPro" id="IPR051791">
    <property type="entry name" value="Pra-immunoreactive"/>
</dbReference>
<dbReference type="PANTHER" id="PTHR36115">
    <property type="entry name" value="PROLINE-RICH ANTIGEN HOMOLOG-RELATED"/>
    <property type="match status" value="1"/>
</dbReference>
<evidence type="ECO:0000256" key="1">
    <source>
        <dbReference type="ARBA" id="ARBA00004651"/>
    </source>
</evidence>
<dbReference type="Pfam" id="PF06271">
    <property type="entry name" value="RDD"/>
    <property type="match status" value="1"/>
</dbReference>
<comment type="subcellular location">
    <subcellularLocation>
        <location evidence="1">Cell membrane</location>
        <topology evidence="1">Multi-pass membrane protein</topology>
    </subcellularLocation>
</comment>
<keyword evidence="5" id="KW-0472">Membrane</keyword>
<dbReference type="EMBL" id="FNVA01000005">
    <property type="protein sequence ID" value="SEG44148.1"/>
    <property type="molecule type" value="Genomic_DNA"/>
</dbReference>
<dbReference type="RefSeq" id="WP_103933827.1">
    <property type="nucleotide sequence ID" value="NZ_FNVA01000005.1"/>
</dbReference>
<dbReference type="OrthoDB" id="8612316at2"/>
<keyword evidence="2" id="KW-1003">Cell membrane</keyword>
<name>A0A1H6A5Y3_9BACT</name>
<evidence type="ECO:0000256" key="4">
    <source>
        <dbReference type="ARBA" id="ARBA00022989"/>
    </source>
</evidence>
<keyword evidence="4" id="KW-1133">Transmembrane helix</keyword>